<feature type="domain" description="HTH araC/xylS-type" evidence="4">
    <location>
        <begin position="187"/>
        <end position="285"/>
    </location>
</feature>
<dbReference type="Pfam" id="PF22200">
    <property type="entry name" value="ExsA_N"/>
    <property type="match status" value="1"/>
</dbReference>
<name>A0ABU2Y491_9FLAO</name>
<accession>A0ABU2Y491</accession>
<dbReference type="EMBL" id="JAVRHV010000002">
    <property type="protein sequence ID" value="MDT0553009.1"/>
    <property type="molecule type" value="Genomic_DNA"/>
</dbReference>
<evidence type="ECO:0000256" key="3">
    <source>
        <dbReference type="ARBA" id="ARBA00023163"/>
    </source>
</evidence>
<evidence type="ECO:0000256" key="1">
    <source>
        <dbReference type="ARBA" id="ARBA00023015"/>
    </source>
</evidence>
<keyword evidence="1" id="KW-0805">Transcription regulation</keyword>
<dbReference type="PROSITE" id="PS00041">
    <property type="entry name" value="HTH_ARAC_FAMILY_1"/>
    <property type="match status" value="1"/>
</dbReference>
<reference evidence="5 6" key="1">
    <citation type="submission" date="2023-09" db="EMBL/GenBank/DDBJ databases">
        <authorList>
            <person name="Rey-Velasco X."/>
        </authorList>
    </citation>
    <scope>NUCLEOTIDE SEQUENCE [LARGE SCALE GENOMIC DNA]</scope>
    <source>
        <strain evidence="5 6">P050</strain>
    </source>
</reference>
<dbReference type="InterPro" id="IPR018060">
    <property type="entry name" value="HTH_AraC"/>
</dbReference>
<keyword evidence="2" id="KW-0238">DNA-binding</keyword>
<dbReference type="InterPro" id="IPR009057">
    <property type="entry name" value="Homeodomain-like_sf"/>
</dbReference>
<dbReference type="PROSITE" id="PS01124">
    <property type="entry name" value="HTH_ARAC_FAMILY_2"/>
    <property type="match status" value="1"/>
</dbReference>
<dbReference type="InterPro" id="IPR054015">
    <property type="entry name" value="ExsA-like_N"/>
</dbReference>
<organism evidence="5 6">
    <name type="scientific">Urechidicola vernalis</name>
    <dbReference type="NCBI Taxonomy" id="3075600"/>
    <lineage>
        <taxon>Bacteria</taxon>
        <taxon>Pseudomonadati</taxon>
        <taxon>Bacteroidota</taxon>
        <taxon>Flavobacteriia</taxon>
        <taxon>Flavobacteriales</taxon>
        <taxon>Flavobacteriaceae</taxon>
        <taxon>Urechidicola</taxon>
    </lineage>
</organism>
<gene>
    <name evidence="5" type="ORF">RM519_07120</name>
</gene>
<dbReference type="SMART" id="SM00342">
    <property type="entry name" value="HTH_ARAC"/>
    <property type="match status" value="1"/>
</dbReference>
<evidence type="ECO:0000313" key="5">
    <source>
        <dbReference type="EMBL" id="MDT0553009.1"/>
    </source>
</evidence>
<evidence type="ECO:0000313" key="6">
    <source>
        <dbReference type="Proteomes" id="UP001252186"/>
    </source>
</evidence>
<sequence length="289" mass="34317">MALDVFQFFIDNPKYNKLVGNDFMFVEYKCPLEVEQFKLWTDNNFLTYVISGKKDWTSLNEFKTIEQGDVLFLKKGVYNTKQYFDVDYCVLLFFITDDFIRNFIKQQVGYKKTNLTYPADKQIFSVDPDPSLKSLFLTIFNYLQKGEEIPRELVEMKFKELLYTIILNPANNELVNHFHSLQNSFKSSLNEIMLQNFHCDLSLNEYARLSGRSLSSFKRDFKQSFNETPHKWIVNKRLNYAKSLLQNPELNINDICFEAGFKNTSHFNNSFKEKFQLPPNQFRKAHYNL</sequence>
<dbReference type="Gene3D" id="1.10.10.60">
    <property type="entry name" value="Homeodomain-like"/>
    <property type="match status" value="2"/>
</dbReference>
<protein>
    <submittedName>
        <fullName evidence="5">AraC family transcriptional regulator</fullName>
    </submittedName>
</protein>
<dbReference type="RefSeq" id="WP_311592981.1">
    <property type="nucleotide sequence ID" value="NZ_JAVRHV010000002.1"/>
</dbReference>
<evidence type="ECO:0000259" key="4">
    <source>
        <dbReference type="PROSITE" id="PS01124"/>
    </source>
</evidence>
<dbReference type="Pfam" id="PF12833">
    <property type="entry name" value="HTH_18"/>
    <property type="match status" value="1"/>
</dbReference>
<evidence type="ECO:0000256" key="2">
    <source>
        <dbReference type="ARBA" id="ARBA00023125"/>
    </source>
</evidence>
<dbReference type="SUPFAM" id="SSF46689">
    <property type="entry name" value="Homeodomain-like"/>
    <property type="match status" value="2"/>
</dbReference>
<proteinExistence type="predicted"/>
<comment type="caution">
    <text evidence="5">The sequence shown here is derived from an EMBL/GenBank/DDBJ whole genome shotgun (WGS) entry which is preliminary data.</text>
</comment>
<dbReference type="PANTHER" id="PTHR43280">
    <property type="entry name" value="ARAC-FAMILY TRANSCRIPTIONAL REGULATOR"/>
    <property type="match status" value="1"/>
</dbReference>
<dbReference type="InterPro" id="IPR018062">
    <property type="entry name" value="HTH_AraC-typ_CS"/>
</dbReference>
<dbReference type="Proteomes" id="UP001252186">
    <property type="component" value="Unassembled WGS sequence"/>
</dbReference>
<keyword evidence="3" id="KW-0804">Transcription</keyword>
<dbReference type="PANTHER" id="PTHR43280:SF2">
    <property type="entry name" value="HTH-TYPE TRANSCRIPTIONAL REGULATOR EXSA"/>
    <property type="match status" value="1"/>
</dbReference>
<keyword evidence="6" id="KW-1185">Reference proteome</keyword>